<keyword evidence="2" id="KW-1185">Reference proteome</keyword>
<dbReference type="EMBL" id="JAJJMO010000001">
    <property type="protein sequence ID" value="MCC9072145.1"/>
    <property type="molecule type" value="Genomic_DNA"/>
</dbReference>
<gene>
    <name evidence="1" type="ORF">LNQ49_11190</name>
</gene>
<dbReference type="Gene3D" id="3.30.429.10">
    <property type="entry name" value="Macrophage Migration Inhibitory Factor"/>
    <property type="match status" value="1"/>
</dbReference>
<accession>A0ABS8MTM8</accession>
<dbReference type="Pfam" id="PF14552">
    <property type="entry name" value="Tautomerase_2"/>
    <property type="match status" value="1"/>
</dbReference>
<dbReference type="InterPro" id="IPR014347">
    <property type="entry name" value="Tautomerase/MIF_sf"/>
</dbReference>
<name>A0ABS8MTM8_9FLAO</name>
<dbReference type="RefSeq" id="WP_229988905.1">
    <property type="nucleotide sequence ID" value="NZ_JAJJMO010000001.1"/>
</dbReference>
<dbReference type="PANTHER" id="PTHR38460">
    <property type="entry name" value="TAUTOMERASE YOLI-RELATED"/>
    <property type="match status" value="1"/>
</dbReference>
<evidence type="ECO:0000313" key="1">
    <source>
        <dbReference type="EMBL" id="MCC9072145.1"/>
    </source>
</evidence>
<dbReference type="Proteomes" id="UP001430919">
    <property type="component" value="Unassembled WGS sequence"/>
</dbReference>
<protein>
    <submittedName>
        <fullName evidence="1">Tautomerase family protein</fullName>
    </submittedName>
</protein>
<evidence type="ECO:0000313" key="2">
    <source>
        <dbReference type="Proteomes" id="UP001430919"/>
    </source>
</evidence>
<sequence>MPFVRISLPKKLSQETKDNISIAIHESLIQEFNIPEDDYFHVIEELESTQIKYPKSYLGITHTANMVYVQITAGQGRTKEQKAKLYAQITIKISSTTEILKSDIIIILLENNGGENWSFGNGEIQEPKHLKAISNNQ</sequence>
<dbReference type="PANTHER" id="PTHR38460:SF1">
    <property type="entry name" value="TAUTOMERASE YOLI-RELATED"/>
    <property type="match status" value="1"/>
</dbReference>
<comment type="caution">
    <text evidence="1">The sequence shown here is derived from an EMBL/GenBank/DDBJ whole genome shotgun (WGS) entry which is preliminary data.</text>
</comment>
<organism evidence="1 2">
    <name type="scientific">Flavobacterium pisciphilum</name>
    <dbReference type="NCBI Taxonomy" id="2893755"/>
    <lineage>
        <taxon>Bacteria</taxon>
        <taxon>Pseudomonadati</taxon>
        <taxon>Bacteroidota</taxon>
        <taxon>Flavobacteriia</taxon>
        <taxon>Flavobacteriales</taxon>
        <taxon>Flavobacteriaceae</taxon>
        <taxon>Flavobacterium</taxon>
    </lineage>
</organism>
<dbReference type="InterPro" id="IPR037479">
    <property type="entry name" value="Tauto_MSAD"/>
</dbReference>
<proteinExistence type="predicted"/>
<reference evidence="1" key="1">
    <citation type="submission" date="2021-11" db="EMBL/GenBank/DDBJ databases">
        <title>Description of novel Flavobacterium species.</title>
        <authorList>
            <person name="Saticioglu I.B."/>
            <person name="Ay H."/>
            <person name="Altun S."/>
            <person name="Duman M."/>
        </authorList>
    </citation>
    <scope>NUCLEOTIDE SEQUENCE</scope>
    <source>
        <strain evidence="1">F-65</strain>
    </source>
</reference>
<dbReference type="SUPFAM" id="SSF55331">
    <property type="entry name" value="Tautomerase/MIF"/>
    <property type="match status" value="1"/>
</dbReference>